<evidence type="ECO:0000313" key="8">
    <source>
        <dbReference type="EMBL" id="KAE8148873.1"/>
    </source>
</evidence>
<comment type="similarity">
    <text evidence="2">Belongs to the PhyH family.</text>
</comment>
<dbReference type="GO" id="GO:0051213">
    <property type="term" value="F:dioxygenase activity"/>
    <property type="evidence" value="ECO:0007669"/>
    <property type="project" value="UniProtKB-KW"/>
</dbReference>
<dbReference type="Pfam" id="PF05721">
    <property type="entry name" value="PhyH"/>
    <property type="match status" value="1"/>
</dbReference>
<dbReference type="PANTHER" id="PTHR20883">
    <property type="entry name" value="PHYTANOYL-COA DIOXYGENASE DOMAIN CONTAINING 1"/>
    <property type="match status" value="1"/>
</dbReference>
<dbReference type="EMBL" id="ML742143">
    <property type="protein sequence ID" value="KAE8148873.1"/>
    <property type="molecule type" value="Genomic_DNA"/>
</dbReference>
<keyword evidence="4" id="KW-0479">Metal-binding</keyword>
<dbReference type="Gene3D" id="2.60.120.620">
    <property type="entry name" value="q2cbj1_9rhob like domain"/>
    <property type="match status" value="1"/>
</dbReference>
<dbReference type="SUPFAM" id="SSF51197">
    <property type="entry name" value="Clavaminate synthase-like"/>
    <property type="match status" value="1"/>
</dbReference>
<dbReference type="AlphaFoldDB" id="A0A5N6TRA0"/>
<evidence type="ECO:0000256" key="1">
    <source>
        <dbReference type="ARBA" id="ARBA00001962"/>
    </source>
</evidence>
<name>A0A5N6TRA0_ASPAV</name>
<evidence type="ECO:0000256" key="3">
    <source>
        <dbReference type="ARBA" id="ARBA00011738"/>
    </source>
</evidence>
<keyword evidence="7" id="KW-0408">Iron</keyword>
<reference evidence="8 9" key="1">
    <citation type="submission" date="2019-04" db="EMBL/GenBank/DDBJ databases">
        <title>Friends and foes A comparative genomics study of 23 Aspergillus species from section Flavi.</title>
        <authorList>
            <consortium name="DOE Joint Genome Institute"/>
            <person name="Kjaerbolling I."/>
            <person name="Vesth T."/>
            <person name="Frisvad J.C."/>
            <person name="Nybo J.L."/>
            <person name="Theobald S."/>
            <person name="Kildgaard S."/>
            <person name="Isbrandt T."/>
            <person name="Kuo A."/>
            <person name="Sato A."/>
            <person name="Lyhne E.K."/>
            <person name="Kogle M.E."/>
            <person name="Wiebenga A."/>
            <person name="Kun R.S."/>
            <person name="Lubbers R.J."/>
            <person name="Makela M.R."/>
            <person name="Barry K."/>
            <person name="Chovatia M."/>
            <person name="Clum A."/>
            <person name="Daum C."/>
            <person name="Haridas S."/>
            <person name="He G."/>
            <person name="LaButti K."/>
            <person name="Lipzen A."/>
            <person name="Mondo S."/>
            <person name="Riley R."/>
            <person name="Salamov A."/>
            <person name="Simmons B.A."/>
            <person name="Magnuson J.K."/>
            <person name="Henrissat B."/>
            <person name="Mortensen U.H."/>
            <person name="Larsen T.O."/>
            <person name="Devries R.P."/>
            <person name="Grigoriev I.V."/>
            <person name="Machida M."/>
            <person name="Baker S.E."/>
            <person name="Andersen M.R."/>
        </authorList>
    </citation>
    <scope>NUCLEOTIDE SEQUENCE [LARGE SCALE GENOMIC DNA]</scope>
    <source>
        <strain evidence="8 9">IBT 18842</strain>
    </source>
</reference>
<protein>
    <recommendedName>
        <fullName evidence="10">Phytanoyl-CoA dioxygenase family protein</fullName>
    </recommendedName>
</protein>
<dbReference type="InterPro" id="IPR008775">
    <property type="entry name" value="Phytyl_CoA_dOase-like"/>
</dbReference>
<evidence type="ECO:0008006" key="10">
    <source>
        <dbReference type="Google" id="ProtNLM"/>
    </source>
</evidence>
<evidence type="ECO:0000313" key="9">
    <source>
        <dbReference type="Proteomes" id="UP000325780"/>
    </source>
</evidence>
<evidence type="ECO:0000256" key="2">
    <source>
        <dbReference type="ARBA" id="ARBA00005830"/>
    </source>
</evidence>
<comment type="cofactor">
    <cofactor evidence="1">
        <name>Fe cation</name>
        <dbReference type="ChEBI" id="CHEBI:24875"/>
    </cofactor>
</comment>
<keyword evidence="6" id="KW-0560">Oxidoreductase</keyword>
<dbReference type="OrthoDB" id="445007at2759"/>
<keyword evidence="5" id="KW-0223">Dioxygenase</keyword>
<accession>A0A5N6TRA0</accession>
<keyword evidence="9" id="KW-1185">Reference proteome</keyword>
<dbReference type="GO" id="GO:0046872">
    <property type="term" value="F:metal ion binding"/>
    <property type="evidence" value="ECO:0007669"/>
    <property type="project" value="UniProtKB-KW"/>
</dbReference>
<organism evidence="8 9">
    <name type="scientific">Aspergillus avenaceus</name>
    <dbReference type="NCBI Taxonomy" id="36643"/>
    <lineage>
        <taxon>Eukaryota</taxon>
        <taxon>Fungi</taxon>
        <taxon>Dikarya</taxon>
        <taxon>Ascomycota</taxon>
        <taxon>Pezizomycotina</taxon>
        <taxon>Eurotiomycetes</taxon>
        <taxon>Eurotiomycetidae</taxon>
        <taxon>Eurotiales</taxon>
        <taxon>Aspergillaceae</taxon>
        <taxon>Aspergillus</taxon>
        <taxon>Aspergillus subgen. Circumdati</taxon>
    </lineage>
</organism>
<dbReference type="Proteomes" id="UP000325780">
    <property type="component" value="Unassembled WGS sequence"/>
</dbReference>
<evidence type="ECO:0000256" key="4">
    <source>
        <dbReference type="ARBA" id="ARBA00022723"/>
    </source>
</evidence>
<comment type="subunit">
    <text evidence="3">Homodimer.</text>
</comment>
<evidence type="ECO:0000256" key="6">
    <source>
        <dbReference type="ARBA" id="ARBA00023002"/>
    </source>
</evidence>
<evidence type="ECO:0000256" key="7">
    <source>
        <dbReference type="ARBA" id="ARBA00023004"/>
    </source>
</evidence>
<dbReference type="PANTHER" id="PTHR20883:SF45">
    <property type="entry name" value="PHYTANOYL-COA DIOXYGENASE FAMILY PROTEIN"/>
    <property type="match status" value="1"/>
</dbReference>
<sequence length="291" mass="32019">MAKPSFARFNATDPYTTAEKLISTLRRDGGVIVENLIAPKLAEQIKKDLKPHFDRDIPDKSGFFPTTTQRATGLLGISDACVELACNPLYITIANALVSSSHTFWRGDHKETVTGKPIISSTVGFRVNPGGRQQVLHRDDNDYHPHDKELPVMIGCVTALTKTTKENGATIAIPGSHLWGPERQPLDEEAIPAELNPGDALIFLGNLYHAGGANITQDDYRETVGIFLCKPTLRPAENQFLMVPIERVSQLSPQAQRLLGYGLLEPGVGFINYQDPMRVLFGVEDDETVNM</sequence>
<gene>
    <name evidence="8" type="ORF">BDV25DRAFT_141361</name>
</gene>
<evidence type="ECO:0000256" key="5">
    <source>
        <dbReference type="ARBA" id="ARBA00022964"/>
    </source>
</evidence>
<proteinExistence type="inferred from homology"/>